<dbReference type="AlphaFoldDB" id="A0A1G6MXX6"/>
<reference evidence="1 2" key="1">
    <citation type="submission" date="2016-10" db="EMBL/GenBank/DDBJ databases">
        <authorList>
            <person name="de Groot N.N."/>
        </authorList>
    </citation>
    <scope>NUCLEOTIDE SEQUENCE [LARGE SCALE GENOMIC DNA]</scope>
    <source>
        <strain evidence="1 2">CGMCC 4.6858</strain>
    </source>
</reference>
<dbReference type="EMBL" id="FMZM01000003">
    <property type="protein sequence ID" value="SDC60458.1"/>
    <property type="molecule type" value="Genomic_DNA"/>
</dbReference>
<keyword evidence="2" id="KW-1185">Reference proteome</keyword>
<proteinExistence type="predicted"/>
<accession>A0A1G6MXX6</accession>
<sequence length="65" mass="7177">MTQLSHDDLGSVQEMHADCEAAVRALPTAAPSLRYEDYPRDTPKSEIQITEAATRIANALQLHLD</sequence>
<gene>
    <name evidence="1" type="ORF">SAMN05421872_10372</name>
</gene>
<evidence type="ECO:0000313" key="1">
    <source>
        <dbReference type="EMBL" id="SDC60458.1"/>
    </source>
</evidence>
<name>A0A1G6MXX6_9ACTN</name>
<evidence type="ECO:0000313" key="2">
    <source>
        <dbReference type="Proteomes" id="UP000199034"/>
    </source>
</evidence>
<protein>
    <submittedName>
        <fullName evidence="1">Uncharacterized protein</fullName>
    </submittedName>
</protein>
<dbReference type="RefSeq" id="WP_090852417.1">
    <property type="nucleotide sequence ID" value="NZ_FMZM01000003.1"/>
</dbReference>
<dbReference type="Proteomes" id="UP000199034">
    <property type="component" value="Unassembled WGS sequence"/>
</dbReference>
<dbReference type="OrthoDB" id="3830538at2"/>
<organism evidence="1 2">
    <name type="scientific">Nocardioides lianchengensis</name>
    <dbReference type="NCBI Taxonomy" id="1045774"/>
    <lineage>
        <taxon>Bacteria</taxon>
        <taxon>Bacillati</taxon>
        <taxon>Actinomycetota</taxon>
        <taxon>Actinomycetes</taxon>
        <taxon>Propionibacteriales</taxon>
        <taxon>Nocardioidaceae</taxon>
        <taxon>Nocardioides</taxon>
    </lineage>
</organism>